<dbReference type="GO" id="GO:0071978">
    <property type="term" value="P:bacterial-type flagellum-dependent swarming motility"/>
    <property type="evidence" value="ECO:0007669"/>
    <property type="project" value="TreeGrafter"/>
</dbReference>
<sequence length="247" mass="25400">MDRSVYIAMTGATQTMRAQDAVSHNLANASTVGFKSELSAFQSVPVLGPGANTRINAVAQGIGQDETQGAIQHTGSPLDVAVNGPGWIAVQSPDGGEAYTRAGNLQIDADGNLLDSRGNPVMGDGGPLTIPQSSQITIGKDGTISTVPMGQGPSTIAAVGKLKLVNPDPTQMSEGADGLMHMNDGSDADADDTVTVTSGALEASNVNPSSELVKMISLSRQYEMQVRSIKTAEDDADDSTKLLQTAS</sequence>
<evidence type="ECO:0000256" key="4">
    <source>
        <dbReference type="ARBA" id="ARBA00038560"/>
    </source>
</evidence>
<dbReference type="EMBL" id="RYZR01000006">
    <property type="protein sequence ID" value="RUL62998.1"/>
    <property type="molecule type" value="Genomic_DNA"/>
</dbReference>
<name>A0A432LRZ5_9GAMM</name>
<evidence type="ECO:0000256" key="2">
    <source>
        <dbReference type="ARBA" id="ARBA00009677"/>
    </source>
</evidence>
<protein>
    <recommendedName>
        <fullName evidence="5 6">Flagellar basal-body rod protein FlgF</fullName>
    </recommendedName>
</protein>
<dbReference type="GO" id="GO:0030694">
    <property type="term" value="C:bacterial-type flagellum basal body, rod"/>
    <property type="evidence" value="ECO:0007669"/>
    <property type="project" value="UniProtKB-UniRule"/>
</dbReference>
<evidence type="ECO:0000256" key="6">
    <source>
        <dbReference type="RuleBase" id="RU362116"/>
    </source>
</evidence>
<dbReference type="InterPro" id="IPR020013">
    <property type="entry name" value="Flagellar_FlgE/F/G"/>
</dbReference>
<dbReference type="InterPro" id="IPR010930">
    <property type="entry name" value="Flg_bb/hook_C_dom"/>
</dbReference>
<dbReference type="AlphaFoldDB" id="A0A432LRZ5"/>
<comment type="similarity">
    <text evidence="2 6">Belongs to the flagella basal body rod proteins family.</text>
</comment>
<dbReference type="SUPFAM" id="SSF117143">
    <property type="entry name" value="Flagellar hook protein flgE"/>
    <property type="match status" value="1"/>
</dbReference>
<comment type="subunit">
    <text evidence="4 6">The basal body constitutes a major portion of the flagellar organelle and consists of five rings (E,L,P,S, and M) mounted on a central rod. The rod consists of about 26 subunits of FlgG in the distal portion, and FlgB, FlgC and FlgF are thought to build up the proximal portion of the rod with about 6 subunits each.</text>
</comment>
<keyword evidence="11" id="KW-1185">Reference proteome</keyword>
<proteinExistence type="inferred from homology"/>
<dbReference type="PANTHER" id="PTHR30435:SF18">
    <property type="entry name" value="FLAGELLAR BASAL-BODY ROD PROTEIN FLGF"/>
    <property type="match status" value="1"/>
</dbReference>
<dbReference type="RefSeq" id="WP_126673936.1">
    <property type="nucleotide sequence ID" value="NZ_RYZR01000006.1"/>
</dbReference>
<feature type="domain" description="Flagellar basal-body/hook protein C-terminal" evidence="8">
    <location>
        <begin position="198"/>
        <end position="240"/>
    </location>
</feature>
<evidence type="ECO:0000313" key="10">
    <source>
        <dbReference type="EMBL" id="RUL62998.1"/>
    </source>
</evidence>
<dbReference type="InterPro" id="IPR037925">
    <property type="entry name" value="FlgE/F/G-like"/>
</dbReference>
<feature type="domain" description="Flagellar hook protein FlgE/F/G-like D1" evidence="9">
    <location>
        <begin position="81"/>
        <end position="145"/>
    </location>
</feature>
<evidence type="ECO:0000256" key="3">
    <source>
        <dbReference type="ARBA" id="ARBA00023143"/>
    </source>
</evidence>
<dbReference type="NCBIfam" id="NF009280">
    <property type="entry name" value="PRK12640.1"/>
    <property type="match status" value="1"/>
</dbReference>
<dbReference type="Pfam" id="PF06429">
    <property type="entry name" value="Flg_bbr_C"/>
    <property type="match status" value="1"/>
</dbReference>
<evidence type="ECO:0000256" key="5">
    <source>
        <dbReference type="ARBA" id="ARBA00040228"/>
    </source>
</evidence>
<dbReference type="NCBIfam" id="TIGR03506">
    <property type="entry name" value="FlgEFG_subfam"/>
    <property type="match status" value="1"/>
</dbReference>
<comment type="caution">
    <text evidence="10">The sequence shown here is derived from an EMBL/GenBank/DDBJ whole genome shotgun (WGS) entry which is preliminary data.</text>
</comment>
<evidence type="ECO:0000259" key="8">
    <source>
        <dbReference type="Pfam" id="PF06429"/>
    </source>
</evidence>
<evidence type="ECO:0000256" key="1">
    <source>
        <dbReference type="ARBA" id="ARBA00004117"/>
    </source>
</evidence>
<comment type="subcellular location">
    <subcellularLocation>
        <location evidence="1 6">Bacterial flagellum basal body</location>
    </subcellularLocation>
</comment>
<keyword evidence="10" id="KW-0969">Cilium</keyword>
<dbReference type="Pfam" id="PF22692">
    <property type="entry name" value="LlgE_F_G_D1"/>
    <property type="match status" value="1"/>
</dbReference>
<dbReference type="Pfam" id="PF00460">
    <property type="entry name" value="Flg_bb_rod"/>
    <property type="match status" value="1"/>
</dbReference>
<keyword evidence="10" id="KW-0282">Flagellum</keyword>
<dbReference type="PANTHER" id="PTHR30435">
    <property type="entry name" value="FLAGELLAR PROTEIN"/>
    <property type="match status" value="1"/>
</dbReference>
<dbReference type="NCBIfam" id="TIGR02490">
    <property type="entry name" value="flgF"/>
    <property type="match status" value="1"/>
</dbReference>
<gene>
    <name evidence="10" type="primary">flgF</name>
    <name evidence="10" type="ORF">EKH79_11305</name>
</gene>
<dbReference type="InterPro" id="IPR053967">
    <property type="entry name" value="LlgE_F_G-like_D1"/>
</dbReference>
<evidence type="ECO:0000259" key="9">
    <source>
        <dbReference type="Pfam" id="PF22692"/>
    </source>
</evidence>
<organism evidence="10 11">
    <name type="scientific">Dyella dinghuensis</name>
    <dbReference type="NCBI Taxonomy" id="1920169"/>
    <lineage>
        <taxon>Bacteria</taxon>
        <taxon>Pseudomonadati</taxon>
        <taxon>Pseudomonadota</taxon>
        <taxon>Gammaproteobacteria</taxon>
        <taxon>Lysobacterales</taxon>
        <taxon>Rhodanobacteraceae</taxon>
        <taxon>Dyella</taxon>
    </lineage>
</organism>
<dbReference type="Proteomes" id="UP000267077">
    <property type="component" value="Unassembled WGS sequence"/>
</dbReference>
<accession>A0A432LRZ5</accession>
<evidence type="ECO:0000259" key="7">
    <source>
        <dbReference type="Pfam" id="PF00460"/>
    </source>
</evidence>
<evidence type="ECO:0000313" key="11">
    <source>
        <dbReference type="Proteomes" id="UP000267077"/>
    </source>
</evidence>
<keyword evidence="3 6" id="KW-0975">Bacterial flagellum</keyword>
<reference evidence="10 11" key="1">
    <citation type="submission" date="2018-12" db="EMBL/GenBank/DDBJ databases">
        <title>Dyella dinghuensis sp. nov. DHOA06 and Dyella choica sp. nov. 4M-K27, isolated from forest soil.</title>
        <authorList>
            <person name="Qiu L.-H."/>
            <person name="Gao Z.-H."/>
        </authorList>
    </citation>
    <scope>NUCLEOTIDE SEQUENCE [LARGE SCALE GENOMIC DNA]</scope>
    <source>
        <strain evidence="10 11">DHOA06</strain>
    </source>
</reference>
<dbReference type="OrthoDB" id="9804559at2"/>
<dbReference type="InterPro" id="IPR001444">
    <property type="entry name" value="Flag_bb_rod_N"/>
</dbReference>
<feature type="domain" description="Flagellar basal body rod protein N-terminal" evidence="7">
    <location>
        <begin position="6"/>
        <end position="35"/>
    </location>
</feature>
<keyword evidence="10" id="KW-0966">Cell projection</keyword>
<dbReference type="InterPro" id="IPR012836">
    <property type="entry name" value="FlgF"/>
</dbReference>